<name>A6K1Q9_RAT</name>
<evidence type="ECO:0000313" key="2">
    <source>
        <dbReference type="EMBL" id="EDL89718.1"/>
    </source>
</evidence>
<protein>
    <submittedName>
        <fullName evidence="2">RCG42524, isoform CRA_b</fullName>
    </submittedName>
</protein>
<proteinExistence type="predicted"/>
<dbReference type="EMBL" id="CH474012">
    <property type="protein sequence ID" value="EDL89718.1"/>
    <property type="molecule type" value="Genomic_DNA"/>
</dbReference>
<dbReference type="AlphaFoldDB" id="A6K1Q9"/>
<evidence type="ECO:0000313" key="3">
    <source>
        <dbReference type="Proteomes" id="UP000234681"/>
    </source>
</evidence>
<sequence length="21" mass="2374">MMEGLSRPGGAVLKTRNPFRR</sequence>
<gene>
    <name evidence="2" type="ORF">rCG_42524</name>
</gene>
<feature type="region of interest" description="Disordered" evidence="1">
    <location>
        <begin position="1"/>
        <end position="21"/>
    </location>
</feature>
<organism evidence="2 3">
    <name type="scientific">Rattus norvegicus</name>
    <name type="common">Rat</name>
    <dbReference type="NCBI Taxonomy" id="10116"/>
    <lineage>
        <taxon>Eukaryota</taxon>
        <taxon>Metazoa</taxon>
        <taxon>Chordata</taxon>
        <taxon>Craniata</taxon>
        <taxon>Vertebrata</taxon>
        <taxon>Euteleostomi</taxon>
        <taxon>Mammalia</taxon>
        <taxon>Eutheria</taxon>
        <taxon>Euarchontoglires</taxon>
        <taxon>Glires</taxon>
        <taxon>Rodentia</taxon>
        <taxon>Myomorpha</taxon>
        <taxon>Muroidea</taxon>
        <taxon>Muridae</taxon>
        <taxon>Murinae</taxon>
        <taxon>Rattus</taxon>
    </lineage>
</organism>
<evidence type="ECO:0000256" key="1">
    <source>
        <dbReference type="SAM" id="MobiDB-lite"/>
    </source>
</evidence>
<dbReference type="Proteomes" id="UP000234681">
    <property type="component" value="Chromosome 12"/>
</dbReference>
<reference evidence="2 3" key="1">
    <citation type="submission" date="2005-07" db="EMBL/GenBank/DDBJ databases">
        <authorList>
            <person name="Mural R.J."/>
            <person name="Li P.W."/>
            <person name="Adams M.D."/>
            <person name="Amanatides P.G."/>
            <person name="Baden-Tillson H."/>
            <person name="Barnstead M."/>
            <person name="Chin S.H."/>
            <person name="Dew I."/>
            <person name="Evans C.A."/>
            <person name="Ferriera S."/>
            <person name="Flanigan M."/>
            <person name="Fosler C."/>
            <person name="Glodek A."/>
            <person name="Gu Z."/>
            <person name="Holt R.A."/>
            <person name="Jennings D."/>
            <person name="Kraft C.L."/>
            <person name="Lu F."/>
            <person name="Nguyen T."/>
            <person name="Nusskern D.R."/>
            <person name="Pfannkoch C.M."/>
            <person name="Sitter C."/>
            <person name="Sutton G.G."/>
            <person name="Venter J.C."/>
            <person name="Wang Z."/>
            <person name="Woodage T."/>
            <person name="Zheng X.H."/>
            <person name="Zhong F."/>
        </authorList>
    </citation>
    <scope>NUCLEOTIDE SEQUENCE [LARGE SCALE GENOMIC DNA]</scope>
    <source>
        <strain>BN</strain>
        <strain evidence="3">Sprague-Dawley</strain>
    </source>
</reference>
<accession>A6K1Q9</accession>